<feature type="binding site" evidence="1">
    <location>
        <begin position="252"/>
        <end position="259"/>
    </location>
    <ligand>
        <name>ATP</name>
        <dbReference type="ChEBI" id="CHEBI:30616"/>
    </ligand>
</feature>
<dbReference type="InterPro" id="IPR002543">
    <property type="entry name" value="FtsK_dom"/>
</dbReference>
<dbReference type="Proteomes" id="UP001500368">
    <property type="component" value="Unassembled WGS sequence"/>
</dbReference>
<gene>
    <name evidence="4" type="ORF">GCM10025790_22780</name>
</gene>
<proteinExistence type="predicted"/>
<dbReference type="EMBL" id="BAABLW010000007">
    <property type="protein sequence ID" value="GAA4924950.1"/>
    <property type="molecule type" value="Genomic_DNA"/>
</dbReference>
<organism evidence="4 5">
    <name type="scientific">Nesterenkonia rhizosphaerae</name>
    <dbReference type="NCBI Taxonomy" id="1348272"/>
    <lineage>
        <taxon>Bacteria</taxon>
        <taxon>Bacillati</taxon>
        <taxon>Actinomycetota</taxon>
        <taxon>Actinomycetes</taxon>
        <taxon>Micrococcales</taxon>
        <taxon>Micrococcaceae</taxon>
        <taxon>Nesterenkonia</taxon>
    </lineage>
</organism>
<dbReference type="Gene3D" id="3.40.50.300">
    <property type="entry name" value="P-loop containing nucleotide triphosphate hydrolases"/>
    <property type="match status" value="1"/>
</dbReference>
<reference evidence="5" key="1">
    <citation type="journal article" date="2019" name="Int. J. Syst. Evol. Microbiol.">
        <title>The Global Catalogue of Microorganisms (GCM) 10K type strain sequencing project: providing services to taxonomists for standard genome sequencing and annotation.</title>
        <authorList>
            <consortium name="The Broad Institute Genomics Platform"/>
            <consortium name="The Broad Institute Genome Sequencing Center for Infectious Disease"/>
            <person name="Wu L."/>
            <person name="Ma J."/>
        </authorList>
    </citation>
    <scope>NUCLEOTIDE SEQUENCE [LARGE SCALE GENOMIC DNA]</scope>
    <source>
        <strain evidence="5">JCM 19129</strain>
    </source>
</reference>
<dbReference type="RefSeq" id="WP_345478129.1">
    <property type="nucleotide sequence ID" value="NZ_BAABLW010000007.1"/>
</dbReference>
<evidence type="ECO:0000256" key="1">
    <source>
        <dbReference type="PROSITE-ProRule" id="PRU00289"/>
    </source>
</evidence>
<dbReference type="PROSITE" id="PS50901">
    <property type="entry name" value="FTSK"/>
    <property type="match status" value="1"/>
</dbReference>
<feature type="region of interest" description="Disordered" evidence="2">
    <location>
        <begin position="523"/>
        <end position="542"/>
    </location>
</feature>
<feature type="region of interest" description="Disordered" evidence="2">
    <location>
        <begin position="550"/>
        <end position="572"/>
    </location>
</feature>
<protein>
    <recommendedName>
        <fullName evidence="3">FtsK domain-containing protein</fullName>
    </recommendedName>
</protein>
<evidence type="ECO:0000313" key="4">
    <source>
        <dbReference type="EMBL" id="GAA4924950.1"/>
    </source>
</evidence>
<evidence type="ECO:0000259" key="3">
    <source>
        <dbReference type="PROSITE" id="PS50901"/>
    </source>
</evidence>
<accession>A0ABP9G183</accession>
<feature type="domain" description="FtsK" evidence="3">
    <location>
        <begin position="235"/>
        <end position="444"/>
    </location>
</feature>
<evidence type="ECO:0000313" key="5">
    <source>
        <dbReference type="Proteomes" id="UP001500368"/>
    </source>
</evidence>
<comment type="caution">
    <text evidence="4">The sequence shown here is derived from an EMBL/GenBank/DDBJ whole genome shotgun (WGS) entry which is preliminary data.</text>
</comment>
<dbReference type="SUPFAM" id="SSF52540">
    <property type="entry name" value="P-loop containing nucleoside triphosphate hydrolases"/>
    <property type="match status" value="1"/>
</dbReference>
<keyword evidence="5" id="KW-1185">Reference proteome</keyword>
<dbReference type="InterPro" id="IPR027417">
    <property type="entry name" value="P-loop_NTPase"/>
</dbReference>
<evidence type="ECO:0000256" key="2">
    <source>
        <dbReference type="SAM" id="MobiDB-lite"/>
    </source>
</evidence>
<sequence>MSGIERATVKVPESFDPENDKHRQKVLQKVAASYGEGFSIEAFNADDREVILTRKTTTSVIASHAGQKAKSIKLLSDVRPTEAKKYAAKYADTYPGFVLTSFEPWRGRAIISKLDADVVKARDALANALRCEPWDLQVAKRADGGYDFTLPTSYVPSKHDDGLDEVASFVVGEPGWYKDVDVKARRGAIIPAELKSFDASYPTPIDYDIDPFDHTNPEHFKVPLGMTLPDPGDDHQQLYLDLGAAPHTQIGGISMSGKSVTINAYLSYLLARGWDVAIIDTPAKSVDFMWCKPWVMEHGWGCTSVEHAATVAEYIRKIGNERGEYLRARGVQSWRDLPAGQGLTPIVVVVDEVTALFSLRKVPKTTKDSPQKLLDLKDEAEQENFSKELLIAAITKIAAELRFVGIHLLISTQIATQATGIGTDLRTNLGHKILMGAKPTRRNRENIFSNADGVPEVPQHVREDAKASRGVGAAELEATPPTVFKSFFATTETYRAWLEHLQIPTRSETAVLPTAKMLYDTIGDDGMDTRDPNPGGTDWTKSEEIAGKPAAEPVFSGPAGHLAKAQAEALEL</sequence>
<keyword evidence="1" id="KW-0547">Nucleotide-binding</keyword>
<name>A0ABP9G183_9MICC</name>
<keyword evidence="1" id="KW-0067">ATP-binding</keyword>